<dbReference type="Proteomes" id="UP000070063">
    <property type="component" value="Unassembled WGS sequence"/>
</dbReference>
<dbReference type="InterPro" id="IPR020846">
    <property type="entry name" value="MFS_dom"/>
</dbReference>
<dbReference type="PROSITE" id="PS50850">
    <property type="entry name" value="MFS"/>
    <property type="match status" value="1"/>
</dbReference>
<dbReference type="NCBIfam" id="TIGR00711">
    <property type="entry name" value="efflux_EmrB"/>
    <property type="match status" value="1"/>
</dbReference>
<feature type="transmembrane region" description="Helical" evidence="7">
    <location>
        <begin position="272"/>
        <end position="297"/>
    </location>
</feature>
<accession>A0ABD4EIS1</accession>
<dbReference type="PANTHER" id="PTHR42718">
    <property type="entry name" value="MAJOR FACILITATOR SUPERFAMILY MULTIDRUG TRANSPORTER MFSC"/>
    <property type="match status" value="1"/>
</dbReference>
<feature type="transmembrane region" description="Helical" evidence="7">
    <location>
        <begin position="404"/>
        <end position="426"/>
    </location>
</feature>
<keyword evidence="5 7" id="KW-1133">Transmembrane helix</keyword>
<comment type="caution">
    <text evidence="9">The sequence shown here is derived from an EMBL/GenBank/DDBJ whole genome shotgun (WGS) entry which is preliminary data.</text>
</comment>
<evidence type="ECO:0000256" key="7">
    <source>
        <dbReference type="SAM" id="Phobius"/>
    </source>
</evidence>
<feature type="transmembrane region" description="Helical" evidence="7">
    <location>
        <begin position="84"/>
        <end position="108"/>
    </location>
</feature>
<dbReference type="CDD" id="cd17503">
    <property type="entry name" value="MFS_LmrB_MDR_like"/>
    <property type="match status" value="1"/>
</dbReference>
<dbReference type="InterPro" id="IPR036259">
    <property type="entry name" value="MFS_trans_sf"/>
</dbReference>
<dbReference type="InterPro" id="IPR011701">
    <property type="entry name" value="MFS"/>
</dbReference>
<name>A0ABD4EIS1_STALU</name>
<feature type="domain" description="Major facilitator superfamily (MFS) profile" evidence="8">
    <location>
        <begin position="19"/>
        <end position="477"/>
    </location>
</feature>
<organism evidence="9 10">
    <name type="scientific">Staphylococcus lugdunensis</name>
    <dbReference type="NCBI Taxonomy" id="28035"/>
    <lineage>
        <taxon>Bacteria</taxon>
        <taxon>Bacillati</taxon>
        <taxon>Bacillota</taxon>
        <taxon>Bacilli</taxon>
        <taxon>Bacillales</taxon>
        <taxon>Staphylococcaceae</taxon>
        <taxon>Staphylococcus</taxon>
    </lineage>
</organism>
<feature type="transmembrane region" description="Helical" evidence="7">
    <location>
        <begin position="230"/>
        <end position="252"/>
    </location>
</feature>
<sequence length="483" mass="52653">MKGSNMVAESISKHKRNIIVAVMLLSAFIAILNQTLLNTALPHIMRELNISENIAQWLVTGFMLVNGTMIPLTAYLMDRVKSKTLFIASMGTFLLGSIIAAIAPNFAVLMIARVVQAMGAGVIMPLMQFTLFSLFSKEKRGFAMGLAGLVIQMAPAIGPAFSGLIIDNTSWRVPFIIVVAISAVIFIFGCSALTSYNDIKYTMLDKRSVIYSTLGFGLILYAFSSAGNLGFTNLLVVVSFVIGLTIVGIFIYRQLHIDNPILNLRVFKSRVFTFSTITSMILMMTNVGPALLIPLYVQNSLGLSAFLSGMVIMPGAILNGILSIFTGKFYDKYGLKPLVYTGFILLILATLPLCFLQYDSSYMFLVIIYALRLVAISLLMMPINTTGINVLDNKDISHGTAIMNFARVMAGSLGTGLMVTLMSIGAKWIQPSISQETSKVVAQRQAVAAGVDLAFMVVTAFIIIAFICSFFIQEKKTTNSRKL</sequence>
<dbReference type="Pfam" id="PF07690">
    <property type="entry name" value="MFS_1"/>
    <property type="match status" value="1"/>
</dbReference>
<evidence type="ECO:0000256" key="1">
    <source>
        <dbReference type="ARBA" id="ARBA00004651"/>
    </source>
</evidence>
<evidence type="ECO:0000256" key="4">
    <source>
        <dbReference type="ARBA" id="ARBA00022692"/>
    </source>
</evidence>
<dbReference type="InterPro" id="IPR004638">
    <property type="entry name" value="EmrB-like"/>
</dbReference>
<feature type="transmembrane region" description="Helical" evidence="7">
    <location>
        <begin position="114"/>
        <end position="135"/>
    </location>
</feature>
<dbReference type="PANTHER" id="PTHR42718:SF24">
    <property type="entry name" value="MAJOR FACILITATOR SUPERFAMILY (MFS) PROFILE DOMAIN-CONTAINING PROTEIN"/>
    <property type="match status" value="1"/>
</dbReference>
<feature type="transmembrane region" description="Helical" evidence="7">
    <location>
        <begin position="18"/>
        <end position="37"/>
    </location>
</feature>
<keyword evidence="3" id="KW-1003">Cell membrane</keyword>
<evidence type="ECO:0000313" key="10">
    <source>
        <dbReference type="Proteomes" id="UP000070063"/>
    </source>
</evidence>
<feature type="transmembrane region" description="Helical" evidence="7">
    <location>
        <begin position="172"/>
        <end position="196"/>
    </location>
</feature>
<feature type="transmembrane region" description="Helical" evidence="7">
    <location>
        <begin position="142"/>
        <end position="166"/>
    </location>
</feature>
<evidence type="ECO:0000256" key="2">
    <source>
        <dbReference type="ARBA" id="ARBA00022448"/>
    </source>
</evidence>
<proteinExistence type="predicted"/>
<feature type="transmembrane region" description="Helical" evidence="7">
    <location>
        <begin position="57"/>
        <end position="77"/>
    </location>
</feature>
<comment type="subcellular location">
    <subcellularLocation>
        <location evidence="1">Cell membrane</location>
        <topology evidence="1">Multi-pass membrane protein</topology>
    </subcellularLocation>
</comment>
<dbReference type="EMBL" id="LRQI01000016">
    <property type="protein sequence ID" value="KXA40130.1"/>
    <property type="molecule type" value="Genomic_DNA"/>
</dbReference>
<dbReference type="Gene3D" id="1.20.1720.10">
    <property type="entry name" value="Multidrug resistance protein D"/>
    <property type="match status" value="1"/>
</dbReference>
<keyword evidence="2" id="KW-0813">Transport</keyword>
<evidence type="ECO:0000256" key="5">
    <source>
        <dbReference type="ARBA" id="ARBA00022989"/>
    </source>
</evidence>
<feature type="transmembrane region" description="Helical" evidence="7">
    <location>
        <begin position="208"/>
        <end position="224"/>
    </location>
</feature>
<evidence type="ECO:0000259" key="8">
    <source>
        <dbReference type="PROSITE" id="PS50850"/>
    </source>
</evidence>
<keyword evidence="6 7" id="KW-0472">Membrane</keyword>
<dbReference type="Gene3D" id="1.20.1250.20">
    <property type="entry name" value="MFS general substrate transporter like domains"/>
    <property type="match status" value="1"/>
</dbReference>
<feature type="transmembrane region" description="Helical" evidence="7">
    <location>
        <begin position="338"/>
        <end position="358"/>
    </location>
</feature>
<evidence type="ECO:0000256" key="6">
    <source>
        <dbReference type="ARBA" id="ARBA00023136"/>
    </source>
</evidence>
<reference evidence="9 10" key="1">
    <citation type="submission" date="2016-01" db="EMBL/GenBank/DDBJ databases">
        <authorList>
            <person name="Mitreva M."/>
            <person name="Pepin K.H."/>
            <person name="Mihindukulasuriya K.A."/>
            <person name="Fulton R."/>
            <person name="Fronick C."/>
            <person name="O'Laughlin M."/>
            <person name="Miner T."/>
            <person name="Herter B."/>
            <person name="Rosa B.A."/>
            <person name="Cordes M."/>
            <person name="Tomlinson C."/>
            <person name="Wollam A."/>
            <person name="Palsikar V.B."/>
            <person name="Mardis E.R."/>
            <person name="Wilson R.K."/>
        </authorList>
    </citation>
    <scope>NUCLEOTIDE SEQUENCE [LARGE SCALE GENOMIC DNA]</scope>
    <source>
        <strain evidence="9 10">MJR7738</strain>
    </source>
</reference>
<dbReference type="PRINTS" id="PR01036">
    <property type="entry name" value="TCRTETB"/>
</dbReference>
<feature type="transmembrane region" description="Helical" evidence="7">
    <location>
        <begin position="364"/>
        <end position="383"/>
    </location>
</feature>
<evidence type="ECO:0000256" key="3">
    <source>
        <dbReference type="ARBA" id="ARBA00022475"/>
    </source>
</evidence>
<dbReference type="AlphaFoldDB" id="A0ABD4EIS1"/>
<feature type="transmembrane region" description="Helical" evidence="7">
    <location>
        <begin position="303"/>
        <end position="326"/>
    </location>
</feature>
<dbReference type="SUPFAM" id="SSF103473">
    <property type="entry name" value="MFS general substrate transporter"/>
    <property type="match status" value="1"/>
</dbReference>
<dbReference type="GO" id="GO:0005886">
    <property type="term" value="C:plasma membrane"/>
    <property type="evidence" value="ECO:0007669"/>
    <property type="project" value="UniProtKB-SubCell"/>
</dbReference>
<keyword evidence="4 7" id="KW-0812">Transmembrane</keyword>
<gene>
    <name evidence="9" type="ORF">HMPREF3225_00317</name>
</gene>
<protein>
    <submittedName>
        <fullName evidence="9">Drug resistance MFS transporter, drug:H+ antiporter-2 family</fullName>
    </submittedName>
</protein>
<evidence type="ECO:0000313" key="9">
    <source>
        <dbReference type="EMBL" id="KXA40130.1"/>
    </source>
</evidence>
<feature type="transmembrane region" description="Helical" evidence="7">
    <location>
        <begin position="446"/>
        <end position="472"/>
    </location>
</feature>